<dbReference type="STRING" id="418495.SAMN05216215_107211"/>
<dbReference type="HAMAP" id="MF_00156">
    <property type="entry name" value="PanB"/>
    <property type="match status" value="1"/>
</dbReference>
<dbReference type="Gene3D" id="3.20.20.60">
    <property type="entry name" value="Phosphoenolpyruvate-binding domains"/>
    <property type="match status" value="1"/>
</dbReference>
<dbReference type="RefSeq" id="WP_093277309.1">
    <property type="nucleotide sequence ID" value="NZ_FNOK01000072.1"/>
</dbReference>
<dbReference type="FunFam" id="3.20.20.60:FF:000003">
    <property type="entry name" value="3-methyl-2-oxobutanoate hydroxymethyltransferase"/>
    <property type="match status" value="1"/>
</dbReference>
<feature type="binding site" evidence="7 10">
    <location>
        <position position="130"/>
    </location>
    <ligand>
        <name>Mg(2+)</name>
        <dbReference type="ChEBI" id="CHEBI:18420"/>
    </ligand>
</feature>
<accession>A0A1H3SXZ1</accession>
<keyword evidence="7" id="KW-0963">Cytoplasm</keyword>
<reference evidence="13" key="1">
    <citation type="submission" date="2016-10" db="EMBL/GenBank/DDBJ databases">
        <authorList>
            <person name="Varghese N."/>
            <person name="Submissions S."/>
        </authorList>
    </citation>
    <scope>NUCLEOTIDE SEQUENCE [LARGE SCALE GENOMIC DNA]</scope>
    <source>
        <strain evidence="13">CGMCC 4.3530</strain>
    </source>
</reference>
<dbReference type="UniPathway" id="UPA00028">
    <property type="reaction ID" value="UER00003"/>
</dbReference>
<evidence type="ECO:0000256" key="11">
    <source>
        <dbReference type="SAM" id="MobiDB-lite"/>
    </source>
</evidence>
<dbReference type="InterPro" id="IPR003700">
    <property type="entry name" value="Pantoate_hydroxy_MeTrfase"/>
</dbReference>
<keyword evidence="12" id="KW-0489">Methyltransferase</keyword>
<evidence type="ECO:0000256" key="8">
    <source>
        <dbReference type="PIRSR" id="PIRSR000388-1"/>
    </source>
</evidence>
<feature type="binding site" evidence="7 9">
    <location>
        <position position="98"/>
    </location>
    <ligand>
        <name>3-methyl-2-oxobutanoate</name>
        <dbReference type="ChEBI" id="CHEBI:11851"/>
    </ligand>
</feature>
<comment type="pathway">
    <text evidence="1 7">Cofactor biosynthesis; (R)-pantothenate biosynthesis; (R)-pantoate from 3-methyl-2-oxobutanoate: step 1/2.</text>
</comment>
<comment type="similarity">
    <text evidence="2 7">Belongs to the PanB family.</text>
</comment>
<dbReference type="GO" id="GO:0008168">
    <property type="term" value="F:methyltransferase activity"/>
    <property type="evidence" value="ECO:0007669"/>
    <property type="project" value="UniProtKB-KW"/>
</dbReference>
<keyword evidence="4 7" id="KW-0566">Pantothenate biosynthesis</keyword>
<dbReference type="GO" id="GO:0003864">
    <property type="term" value="F:3-methyl-2-oxobutanoate hydroxymethyltransferase activity"/>
    <property type="evidence" value="ECO:0007669"/>
    <property type="project" value="UniProtKB-UniRule"/>
</dbReference>
<dbReference type="NCBIfam" id="NF001452">
    <property type="entry name" value="PRK00311.1"/>
    <property type="match status" value="1"/>
</dbReference>
<comment type="cofactor">
    <cofactor evidence="7 10">
        <name>Mg(2+)</name>
        <dbReference type="ChEBI" id="CHEBI:18420"/>
    </cofactor>
    <text evidence="7 10">Binds 1 Mg(2+) ion per subunit.</text>
</comment>
<dbReference type="GO" id="GO:0000287">
    <property type="term" value="F:magnesium ion binding"/>
    <property type="evidence" value="ECO:0007669"/>
    <property type="project" value="TreeGrafter"/>
</dbReference>
<dbReference type="OrthoDB" id="9781789at2"/>
<evidence type="ECO:0000313" key="13">
    <source>
        <dbReference type="Proteomes" id="UP000199529"/>
    </source>
</evidence>
<evidence type="ECO:0000256" key="6">
    <source>
        <dbReference type="ARBA" id="ARBA00056497"/>
    </source>
</evidence>
<dbReference type="NCBIfam" id="TIGR00222">
    <property type="entry name" value="panB"/>
    <property type="match status" value="1"/>
</dbReference>
<comment type="catalytic activity">
    <reaction evidence="7">
        <text>(6R)-5,10-methylene-5,6,7,8-tetrahydrofolate + 3-methyl-2-oxobutanoate + H2O = 2-dehydropantoate + (6S)-5,6,7,8-tetrahydrofolate</text>
        <dbReference type="Rhea" id="RHEA:11824"/>
        <dbReference type="ChEBI" id="CHEBI:11561"/>
        <dbReference type="ChEBI" id="CHEBI:11851"/>
        <dbReference type="ChEBI" id="CHEBI:15377"/>
        <dbReference type="ChEBI" id="CHEBI:15636"/>
        <dbReference type="ChEBI" id="CHEBI:57453"/>
        <dbReference type="EC" id="2.1.2.11"/>
    </reaction>
</comment>
<evidence type="ECO:0000256" key="3">
    <source>
        <dbReference type="ARBA" id="ARBA00011424"/>
    </source>
</evidence>
<dbReference type="Pfam" id="PF02548">
    <property type="entry name" value="Pantoate_transf"/>
    <property type="match status" value="1"/>
</dbReference>
<dbReference type="Proteomes" id="UP000199529">
    <property type="component" value="Unassembled WGS sequence"/>
</dbReference>
<dbReference type="PIRSF" id="PIRSF000388">
    <property type="entry name" value="Pantoate_hydroxy_MeTrfase"/>
    <property type="match status" value="1"/>
</dbReference>
<dbReference type="PANTHER" id="PTHR20881">
    <property type="entry name" value="3-METHYL-2-OXOBUTANOATE HYDROXYMETHYLTRANSFERASE"/>
    <property type="match status" value="1"/>
</dbReference>
<feature type="region of interest" description="Disordered" evidence="11">
    <location>
        <begin position="300"/>
        <end position="320"/>
    </location>
</feature>
<dbReference type="GO" id="GO:0032259">
    <property type="term" value="P:methylation"/>
    <property type="evidence" value="ECO:0007669"/>
    <property type="project" value="UniProtKB-KW"/>
</dbReference>
<comment type="function">
    <text evidence="6 7">Catalyzes the reversible reaction in which hydroxymethyl group from 5,10-methylenetetrahydrofolate is transferred onto alpha-ketoisovalerate to form ketopantoate.</text>
</comment>
<feature type="binding site" evidence="7 9">
    <location>
        <position position="128"/>
    </location>
    <ligand>
        <name>3-methyl-2-oxobutanoate</name>
        <dbReference type="ChEBI" id="CHEBI:11851"/>
    </ligand>
</feature>
<evidence type="ECO:0000256" key="10">
    <source>
        <dbReference type="PIRSR" id="PIRSR000388-3"/>
    </source>
</evidence>
<evidence type="ECO:0000256" key="2">
    <source>
        <dbReference type="ARBA" id="ARBA00008676"/>
    </source>
</evidence>
<keyword evidence="7 10" id="KW-0460">Magnesium</keyword>
<evidence type="ECO:0000256" key="5">
    <source>
        <dbReference type="ARBA" id="ARBA00022679"/>
    </source>
</evidence>
<dbReference type="SUPFAM" id="SSF51621">
    <property type="entry name" value="Phosphoenolpyruvate/pyruvate domain"/>
    <property type="match status" value="1"/>
</dbReference>
<dbReference type="AlphaFoldDB" id="A0A1H3SXZ1"/>
<proteinExistence type="inferred from homology"/>
<comment type="subcellular location">
    <subcellularLocation>
        <location evidence="7">Cytoplasm</location>
    </subcellularLocation>
</comment>
<dbReference type="GO" id="GO:0015940">
    <property type="term" value="P:pantothenate biosynthetic process"/>
    <property type="evidence" value="ECO:0007669"/>
    <property type="project" value="UniProtKB-UniRule"/>
</dbReference>
<keyword evidence="7 10" id="KW-0479">Metal-binding</keyword>
<dbReference type="CDD" id="cd06557">
    <property type="entry name" value="KPHMT-like"/>
    <property type="match status" value="1"/>
</dbReference>
<feature type="binding site" evidence="7 10">
    <location>
        <position position="98"/>
    </location>
    <ligand>
        <name>Mg(2+)</name>
        <dbReference type="ChEBI" id="CHEBI:18420"/>
    </ligand>
</feature>
<feature type="binding site" evidence="7 10">
    <location>
        <position position="59"/>
    </location>
    <ligand>
        <name>Mg(2+)</name>
        <dbReference type="ChEBI" id="CHEBI:18420"/>
    </ligand>
</feature>
<dbReference type="InterPro" id="IPR040442">
    <property type="entry name" value="Pyrv_kinase-like_dom_sf"/>
</dbReference>
<dbReference type="EC" id="2.1.2.11" evidence="7"/>
<dbReference type="InterPro" id="IPR015813">
    <property type="entry name" value="Pyrv/PenolPyrv_kinase-like_dom"/>
</dbReference>
<name>A0A1H3SXZ1_9PSEU</name>
<gene>
    <name evidence="7" type="primary">panB</name>
    <name evidence="12" type="ORF">SAMN05216215_107211</name>
</gene>
<keyword evidence="5 7" id="KW-0808">Transferase</keyword>
<dbReference type="GO" id="GO:0005737">
    <property type="term" value="C:cytoplasm"/>
    <property type="evidence" value="ECO:0007669"/>
    <property type="project" value="UniProtKB-SubCell"/>
</dbReference>
<dbReference type="PANTHER" id="PTHR20881:SF0">
    <property type="entry name" value="3-METHYL-2-OXOBUTANOATE HYDROXYMETHYLTRANSFERASE"/>
    <property type="match status" value="1"/>
</dbReference>
<dbReference type="EMBL" id="FNOK01000072">
    <property type="protein sequence ID" value="SDZ42557.1"/>
    <property type="molecule type" value="Genomic_DNA"/>
</dbReference>
<keyword evidence="13" id="KW-1185">Reference proteome</keyword>
<evidence type="ECO:0000256" key="7">
    <source>
        <dbReference type="HAMAP-Rule" id="MF_00156"/>
    </source>
</evidence>
<comment type="subunit">
    <text evidence="3 7">Homodecamer; pentamer of dimers.</text>
</comment>
<evidence type="ECO:0000256" key="1">
    <source>
        <dbReference type="ARBA" id="ARBA00005033"/>
    </source>
</evidence>
<evidence type="ECO:0000256" key="4">
    <source>
        <dbReference type="ARBA" id="ARBA00022655"/>
    </source>
</evidence>
<feature type="binding site" evidence="7 9">
    <location>
        <begin position="59"/>
        <end position="60"/>
    </location>
    <ligand>
        <name>3-methyl-2-oxobutanoate</name>
        <dbReference type="ChEBI" id="CHEBI:11851"/>
    </ligand>
</feature>
<sequence length="320" mass="34108">MSTYPQPEGKSGASRKPVTVNALADLRHRGERIVMITAYDYPSAQVVDSAGVDMVLVGDSAAMTVLGYPTTVPVSIEEMIMLTAAVRRGLKTPLLVGDLPFGSYEVSNEQAVSTAIRFVKEGGCDVVKLEGGGESAERARAIVRAGIPVMGHIGLTPQTATALGGFRAQGVTAERARSVLDDALRLQAAGCFSIVFEAVPAKVTKVIMPHMKIPVIGIGAGPDTDGQVLVYHDLLGIFDGFQPKFAKRWANMRSAMTDAVSEYADEVRRSAFPAPEHCYGIKQEELDQFIADTELPVPVQANSSSRRPVKAVSHAANGQQ</sequence>
<evidence type="ECO:0000256" key="9">
    <source>
        <dbReference type="PIRSR" id="PIRSR000388-2"/>
    </source>
</evidence>
<feature type="active site" description="Proton acceptor" evidence="7 8">
    <location>
        <position position="197"/>
    </location>
</feature>
<evidence type="ECO:0000313" key="12">
    <source>
        <dbReference type="EMBL" id="SDZ42557.1"/>
    </source>
</evidence>
<protein>
    <recommendedName>
        <fullName evidence="7">3-methyl-2-oxobutanoate hydroxymethyltransferase</fullName>
        <ecNumber evidence="7">2.1.2.11</ecNumber>
    </recommendedName>
    <alternativeName>
        <fullName evidence="7">Ketopantoate hydroxymethyltransferase</fullName>
        <shortName evidence="7">KPHMT</shortName>
    </alternativeName>
</protein>
<organism evidence="12 13">
    <name type="scientific">Saccharopolyspora shandongensis</name>
    <dbReference type="NCBI Taxonomy" id="418495"/>
    <lineage>
        <taxon>Bacteria</taxon>
        <taxon>Bacillati</taxon>
        <taxon>Actinomycetota</taxon>
        <taxon>Actinomycetes</taxon>
        <taxon>Pseudonocardiales</taxon>
        <taxon>Pseudonocardiaceae</taxon>
        <taxon>Saccharopolyspora</taxon>
    </lineage>
</organism>